<keyword evidence="2 6" id="KW-0489">Methyltransferase</keyword>
<keyword evidence="7" id="KW-1185">Reference proteome</keyword>
<evidence type="ECO:0000313" key="7">
    <source>
        <dbReference type="Proteomes" id="UP001230978"/>
    </source>
</evidence>
<dbReference type="EMBL" id="CP124535">
    <property type="protein sequence ID" value="WGV16069.1"/>
    <property type="molecule type" value="Genomic_DNA"/>
</dbReference>
<comment type="similarity">
    <text evidence="1 4">Belongs to the trimethylamine methyltransferase family.</text>
</comment>
<dbReference type="InterPro" id="IPR010426">
    <property type="entry name" value="MTTB_MeTrfase"/>
</dbReference>
<feature type="region of interest" description="Disordered" evidence="5">
    <location>
        <begin position="1"/>
        <end position="28"/>
    </location>
</feature>
<dbReference type="Pfam" id="PF06253">
    <property type="entry name" value="MTTB"/>
    <property type="match status" value="1"/>
</dbReference>
<dbReference type="EC" id="2.1.1.-" evidence="4"/>
<evidence type="ECO:0000313" key="6">
    <source>
        <dbReference type="EMBL" id="WGV16069.1"/>
    </source>
</evidence>
<evidence type="ECO:0000256" key="5">
    <source>
        <dbReference type="SAM" id="MobiDB-lite"/>
    </source>
</evidence>
<dbReference type="RefSeq" id="WP_281466048.1">
    <property type="nucleotide sequence ID" value="NZ_CP124535.1"/>
</dbReference>
<name>A0ABY8Q5V9_9RHOB</name>
<dbReference type="Gene3D" id="3.20.20.480">
    <property type="entry name" value="Trimethylamine methyltransferase-like"/>
    <property type="match status" value="1"/>
</dbReference>
<evidence type="ECO:0000256" key="3">
    <source>
        <dbReference type="ARBA" id="ARBA00022679"/>
    </source>
</evidence>
<evidence type="ECO:0000256" key="2">
    <source>
        <dbReference type="ARBA" id="ARBA00022603"/>
    </source>
</evidence>
<keyword evidence="3 4" id="KW-0808">Transferase</keyword>
<evidence type="ECO:0000256" key="4">
    <source>
        <dbReference type="PIRNR" id="PIRNR037567"/>
    </source>
</evidence>
<evidence type="ECO:0000256" key="1">
    <source>
        <dbReference type="ARBA" id="ARBA00007137"/>
    </source>
</evidence>
<dbReference type="Proteomes" id="UP001230978">
    <property type="component" value="Chromosome"/>
</dbReference>
<accession>A0ABY8Q5V9</accession>
<dbReference type="GO" id="GO:0032259">
    <property type="term" value="P:methylation"/>
    <property type="evidence" value="ECO:0007669"/>
    <property type="project" value="UniProtKB-KW"/>
</dbReference>
<feature type="compositionally biased region" description="Low complexity" evidence="5">
    <location>
        <begin position="11"/>
        <end position="21"/>
    </location>
</feature>
<gene>
    <name evidence="6" type="ORF">QF092_17750</name>
</gene>
<dbReference type="GO" id="GO:0008168">
    <property type="term" value="F:methyltransferase activity"/>
    <property type="evidence" value="ECO:0007669"/>
    <property type="project" value="UniProtKB-KW"/>
</dbReference>
<protein>
    <recommendedName>
        <fullName evidence="4">Methyltransferase</fullName>
        <ecNumber evidence="4">2.1.1.-</ecNumber>
    </recommendedName>
</protein>
<dbReference type="InterPro" id="IPR038601">
    <property type="entry name" value="MttB-like_sf"/>
</dbReference>
<proteinExistence type="inferred from homology"/>
<sequence>MESPRRRGREAQSAARSAAARLPQAEWGSPRHATAPLALVDDGALERIHHASLSILEEIGMDFLSPQARAIAVAAGAKPGPEPERLRFDRGLVMDLVAKAPASFTLRGGRPGRDLAIGRGFTHWACVSSAPQVNDLDGGRRPGTQEDFRRFLRLGHSLNVISFFGGYPVEPQDLPAATRHLDCIADFLTMTDKVFHPYCLGATRIRDALHLIRLARGLTEDDLHQGPQCYTVVNSSSPLRYDAPMLDGLIEMARANQCVCFTPFTLAGAMAPITLAGAIAQQNAETLAGIVFAQMVRPGAPVIYGAYTSNVDMRTGAPAMGTPEYFKAALISGQLARFYGLPYRSSGGNASNAPDAQSIYETTFALWGAKLGQADIVMHAAGWLEGGLSASPEKLIIDAEILQGINAALSPVVVDDATLGLDAIREVGPGGHFFGAAHTMDRYTSAFYVPLLSDWSNFGAWTAAGSREALARAHETMTALIADYVPPPLDPARAEAVADFVAQRKAEGGALDA</sequence>
<dbReference type="PIRSF" id="PIRSF037567">
    <property type="entry name" value="MTTB_MeTrfase"/>
    <property type="match status" value="1"/>
</dbReference>
<reference evidence="6 7" key="1">
    <citation type="submission" date="2023-04" db="EMBL/GenBank/DDBJ databases">
        <title>YMD61, complete Genome.</title>
        <authorList>
            <person name="Zhang J."/>
        </authorList>
    </citation>
    <scope>NUCLEOTIDE SEQUENCE [LARGE SCALE GENOMIC DNA]</scope>
    <source>
        <strain evidence="6 7">YMD61</strain>
    </source>
</reference>
<organism evidence="6 7">
    <name type="scientific">Fuscovulum ytuae</name>
    <dbReference type="NCBI Taxonomy" id="3042299"/>
    <lineage>
        <taxon>Bacteria</taxon>
        <taxon>Pseudomonadati</taxon>
        <taxon>Pseudomonadota</taxon>
        <taxon>Alphaproteobacteria</taxon>
        <taxon>Rhodobacterales</taxon>
        <taxon>Paracoccaceae</taxon>
        <taxon>Fuscovulum</taxon>
    </lineage>
</organism>